<evidence type="ECO:0000313" key="12">
    <source>
        <dbReference type="Proteomes" id="UP001596492"/>
    </source>
</evidence>
<dbReference type="InterPro" id="IPR023707">
    <property type="entry name" value="OM_assembly_BamA"/>
</dbReference>
<keyword evidence="3 8" id="KW-0812">Transmembrane</keyword>
<comment type="caution">
    <text evidence="11">The sequence shown here is derived from an EMBL/GenBank/DDBJ whole genome shotgun (WGS) entry which is preliminary data.</text>
</comment>
<evidence type="ECO:0000256" key="7">
    <source>
        <dbReference type="ARBA" id="ARBA00023237"/>
    </source>
</evidence>
<evidence type="ECO:0000256" key="3">
    <source>
        <dbReference type="ARBA" id="ARBA00022692"/>
    </source>
</evidence>
<keyword evidence="2 8" id="KW-1134">Transmembrane beta strand</keyword>
<feature type="domain" description="POTRA" evidence="10">
    <location>
        <begin position="106"/>
        <end position="183"/>
    </location>
</feature>
<evidence type="ECO:0000256" key="2">
    <source>
        <dbReference type="ARBA" id="ARBA00022452"/>
    </source>
</evidence>
<keyword evidence="6 8" id="KW-0472">Membrane</keyword>
<feature type="signal peptide" evidence="8">
    <location>
        <begin position="1"/>
        <end position="19"/>
    </location>
</feature>
<dbReference type="PIRSF" id="PIRSF006076">
    <property type="entry name" value="OM_assembly_OMP85"/>
    <property type="match status" value="1"/>
</dbReference>
<protein>
    <recommendedName>
        <fullName evidence="8 9">Outer membrane protein assembly factor BamA</fullName>
    </recommendedName>
</protein>
<dbReference type="Pfam" id="PF07244">
    <property type="entry name" value="POTRA"/>
    <property type="match status" value="4"/>
</dbReference>
<dbReference type="Gene3D" id="3.10.20.310">
    <property type="entry name" value="membrane protein fhac"/>
    <property type="match status" value="5"/>
</dbReference>
<dbReference type="Pfam" id="PF01103">
    <property type="entry name" value="Omp85"/>
    <property type="match status" value="1"/>
</dbReference>
<sequence length="902" mass="100389" precursor="true">MRSLFASALALTTSASAYFAIAEMSGSITAQAQATNPEAISRVLVEGNQRIETRTVLSYLLVEPGDSFDTERLDLSLKTLFATQLFADVLFEKRGNDLVVRVSENPIINQVIFEGNRSIRQDKLEEETEAAPREVFTQARVQQDVQKILEAYRKAGRFAASVTPTYKPLAQNRVDLIFEISEGPKTGVKSVNFIGNEVFKDKKLRSEIVTRQSRWWRVFESNDNYDPNRMEYDRELLRQFYTNEGYADFRVTSSVAELTPDQEDFYVTFTIEEGPKFNFGEIEVETTLEKLSTARLKAIVPTRSGNLYEADLIEKAVEAITFAAGSAGYASVDVKPRIERNRENNTVDITFVVDEGPRVYVERLDIIGNTQTLDHVVRRELLLAEGDAFNRILLDQSRNRIRSLGFFKDVTITEEPGTAPDKTIVKVAVQEQPTGELAFSVGYSSADAFLVSISATQRNFRGRGQSLTASIQSTQRQKNYEFRFTEPRFQDRNMAAGFDLFASETDYLNIAGYSNSVIGTGLRFGFPLGNRTQLGLRYNLRSDSLELGQIRNSEGELINRCDDPTQIGSSICDQEGDFITSSLGYSLIRDHRNDPIDPTGGYRITWQQDIAGLGGDVNYFKQEIQASTYKGLLPGITLTSSLSAGLIEGWNGDDIRVNNRFYKGGNSFRGFDTAGVGPREVQYEANVSNQLLETGVEGDFVRPYYFNDSTNSLIFTDTYTVSTTADDGTVTTETFQAPLATQDENGIRAATDGDANTLYQVAATDENGNLILGDIRAKGNALGGKAFAIGSLEMSFPIPFAPEEMGIGAALFSEFGTVGLLDDSDRNRITTSRANLTAEQLEALRFSDQIVIQDDLSLRASVGVSVFWDSPFGPIRFDFSEILASEEYDRTESFRFSTRTQF</sequence>
<evidence type="ECO:0000256" key="5">
    <source>
        <dbReference type="ARBA" id="ARBA00022737"/>
    </source>
</evidence>
<feature type="domain" description="POTRA" evidence="10">
    <location>
        <begin position="38"/>
        <end position="105"/>
    </location>
</feature>
<dbReference type="InterPro" id="IPR034746">
    <property type="entry name" value="POTRA"/>
</dbReference>
<keyword evidence="4 8" id="KW-0732">Signal</keyword>
<dbReference type="Proteomes" id="UP001596492">
    <property type="component" value="Unassembled WGS sequence"/>
</dbReference>
<dbReference type="HAMAP" id="MF_01430">
    <property type="entry name" value="OM_assembly_BamA"/>
    <property type="match status" value="1"/>
</dbReference>
<dbReference type="NCBIfam" id="TIGR03303">
    <property type="entry name" value="OM_YaeT"/>
    <property type="match status" value="1"/>
</dbReference>
<dbReference type="PANTHER" id="PTHR12815:SF23">
    <property type="entry name" value="OUTER MEMBRANE PROTEIN ASSEMBLY FACTOR BAMA"/>
    <property type="match status" value="1"/>
</dbReference>
<evidence type="ECO:0000256" key="1">
    <source>
        <dbReference type="ARBA" id="ARBA00004370"/>
    </source>
</evidence>
<comment type="subunit">
    <text evidence="8">Part of the Bam complex.</text>
</comment>
<keyword evidence="5 8" id="KW-0677">Repeat</keyword>
<dbReference type="InterPro" id="IPR039910">
    <property type="entry name" value="D15-like"/>
</dbReference>
<evidence type="ECO:0000256" key="9">
    <source>
        <dbReference type="NCBIfam" id="TIGR03303"/>
    </source>
</evidence>
<evidence type="ECO:0000256" key="6">
    <source>
        <dbReference type="ARBA" id="ARBA00023136"/>
    </source>
</evidence>
<evidence type="ECO:0000259" key="10">
    <source>
        <dbReference type="PROSITE" id="PS51779"/>
    </source>
</evidence>
<evidence type="ECO:0000256" key="4">
    <source>
        <dbReference type="ARBA" id="ARBA00022729"/>
    </source>
</evidence>
<evidence type="ECO:0000313" key="11">
    <source>
        <dbReference type="EMBL" id="MFC7290492.1"/>
    </source>
</evidence>
<accession>A0ABW2II03</accession>
<feature type="domain" description="POTRA" evidence="10">
    <location>
        <begin position="359"/>
        <end position="432"/>
    </location>
</feature>
<dbReference type="InterPro" id="IPR000184">
    <property type="entry name" value="Bac_surfAg_D15"/>
</dbReference>
<organism evidence="11 12">
    <name type="scientific">Hirschia litorea</name>
    <dbReference type="NCBI Taxonomy" id="1199156"/>
    <lineage>
        <taxon>Bacteria</taxon>
        <taxon>Pseudomonadati</taxon>
        <taxon>Pseudomonadota</taxon>
        <taxon>Alphaproteobacteria</taxon>
        <taxon>Hyphomonadales</taxon>
        <taxon>Hyphomonadaceae</taxon>
        <taxon>Hirschia</taxon>
    </lineage>
</organism>
<keyword evidence="7 8" id="KW-0998">Cell outer membrane</keyword>
<dbReference type="PROSITE" id="PS51779">
    <property type="entry name" value="POTRA"/>
    <property type="match status" value="3"/>
</dbReference>
<comment type="function">
    <text evidence="8">Part of the outer membrane protein assembly complex, which is involved in assembly and insertion of beta-barrel proteins into the outer membrane.</text>
</comment>
<feature type="chain" id="PRO_5044917348" description="Outer membrane protein assembly factor BamA" evidence="8">
    <location>
        <begin position="20"/>
        <end position="902"/>
    </location>
</feature>
<dbReference type="InterPro" id="IPR010827">
    <property type="entry name" value="BamA/TamA_POTRA"/>
</dbReference>
<keyword evidence="12" id="KW-1185">Reference proteome</keyword>
<comment type="subcellular location">
    <subcellularLocation>
        <location evidence="8">Cell outer membrane</location>
    </subcellularLocation>
    <subcellularLocation>
        <location evidence="1">Membrane</location>
    </subcellularLocation>
</comment>
<dbReference type="Gene3D" id="2.40.160.50">
    <property type="entry name" value="membrane protein fhac: a member of the omp85/tpsb transporter family"/>
    <property type="match status" value="1"/>
</dbReference>
<gene>
    <name evidence="8 11" type="primary">bamA</name>
    <name evidence="11" type="ORF">ACFQS8_02595</name>
</gene>
<dbReference type="RefSeq" id="WP_382165428.1">
    <property type="nucleotide sequence ID" value="NZ_JBHTBR010000002.1"/>
</dbReference>
<name>A0ABW2II03_9PROT</name>
<dbReference type="EMBL" id="JBHTBR010000002">
    <property type="protein sequence ID" value="MFC7290492.1"/>
    <property type="molecule type" value="Genomic_DNA"/>
</dbReference>
<comment type="similarity">
    <text evidence="8">Belongs to the BamA family.</text>
</comment>
<dbReference type="PANTHER" id="PTHR12815">
    <property type="entry name" value="SORTING AND ASSEMBLY MACHINERY SAMM50 PROTEIN FAMILY MEMBER"/>
    <property type="match status" value="1"/>
</dbReference>
<proteinExistence type="inferred from homology"/>
<reference evidence="12" key="1">
    <citation type="journal article" date="2019" name="Int. J. Syst. Evol. Microbiol.">
        <title>The Global Catalogue of Microorganisms (GCM) 10K type strain sequencing project: providing services to taxonomists for standard genome sequencing and annotation.</title>
        <authorList>
            <consortium name="The Broad Institute Genomics Platform"/>
            <consortium name="The Broad Institute Genome Sequencing Center for Infectious Disease"/>
            <person name="Wu L."/>
            <person name="Ma J."/>
        </authorList>
    </citation>
    <scope>NUCLEOTIDE SEQUENCE [LARGE SCALE GENOMIC DNA]</scope>
    <source>
        <strain evidence="12">CCUG 51308</strain>
    </source>
</reference>
<evidence type="ECO:0000256" key="8">
    <source>
        <dbReference type="HAMAP-Rule" id="MF_01430"/>
    </source>
</evidence>